<dbReference type="CDD" id="cd01948">
    <property type="entry name" value="EAL"/>
    <property type="match status" value="1"/>
</dbReference>
<dbReference type="SMART" id="SM00052">
    <property type="entry name" value="EAL"/>
    <property type="match status" value="1"/>
</dbReference>
<dbReference type="PROSITE" id="PS50883">
    <property type="entry name" value="EAL"/>
    <property type="match status" value="1"/>
</dbReference>
<dbReference type="Pfam" id="PF00563">
    <property type="entry name" value="EAL"/>
    <property type="match status" value="1"/>
</dbReference>
<proteinExistence type="predicted"/>
<reference evidence="3" key="1">
    <citation type="journal article" date="2019" name="Int. J. Syst. Evol. Microbiol.">
        <title>The Global Catalogue of Microorganisms (GCM) 10K type strain sequencing project: providing services to taxonomists for standard genome sequencing and annotation.</title>
        <authorList>
            <consortium name="The Broad Institute Genomics Platform"/>
            <consortium name="The Broad Institute Genome Sequencing Center for Infectious Disease"/>
            <person name="Wu L."/>
            <person name="Ma J."/>
        </authorList>
    </citation>
    <scope>NUCLEOTIDE SEQUENCE [LARGE SCALE GENOMIC DNA]</scope>
    <source>
        <strain evidence="3">CGMCC 1.15474</strain>
    </source>
</reference>
<dbReference type="InterPro" id="IPR050706">
    <property type="entry name" value="Cyclic-di-GMP_PDE-like"/>
</dbReference>
<dbReference type="Proteomes" id="UP001597318">
    <property type="component" value="Unassembled WGS sequence"/>
</dbReference>
<dbReference type="PANTHER" id="PTHR33121:SF76">
    <property type="entry name" value="SIGNALING PROTEIN"/>
    <property type="match status" value="1"/>
</dbReference>
<gene>
    <name evidence="2" type="ORF">ACFSKK_17200</name>
</gene>
<dbReference type="InterPro" id="IPR001633">
    <property type="entry name" value="EAL_dom"/>
</dbReference>
<name>A0ABW5C0L4_9BACI</name>
<keyword evidence="3" id="KW-1185">Reference proteome</keyword>
<comment type="caution">
    <text evidence="2">The sequence shown here is derived from an EMBL/GenBank/DDBJ whole genome shotgun (WGS) entry which is preliminary data.</text>
</comment>
<feature type="domain" description="EAL" evidence="1">
    <location>
        <begin position="12"/>
        <end position="262"/>
    </location>
</feature>
<dbReference type="Gene3D" id="3.20.20.450">
    <property type="entry name" value="EAL domain"/>
    <property type="match status" value="1"/>
</dbReference>
<dbReference type="InterPro" id="IPR035919">
    <property type="entry name" value="EAL_sf"/>
</dbReference>
<dbReference type="RefSeq" id="WP_247340066.1">
    <property type="nucleotide sequence ID" value="NZ_CP095550.1"/>
</dbReference>
<accession>A0ABW5C0L4</accession>
<dbReference type="PANTHER" id="PTHR33121">
    <property type="entry name" value="CYCLIC DI-GMP PHOSPHODIESTERASE PDEF"/>
    <property type="match status" value="1"/>
</dbReference>
<organism evidence="2 3">
    <name type="scientific">Metabacillus endolithicus</name>
    <dbReference type="NCBI Taxonomy" id="1535204"/>
    <lineage>
        <taxon>Bacteria</taxon>
        <taxon>Bacillati</taxon>
        <taxon>Bacillota</taxon>
        <taxon>Bacilli</taxon>
        <taxon>Bacillales</taxon>
        <taxon>Bacillaceae</taxon>
        <taxon>Metabacillus</taxon>
    </lineage>
</organism>
<sequence length="320" mass="36508">MNNFCQETPDQAQQLKNHFLEILDQRQLTVHFQPIVHFHSNTVYGFEALSRGPVSSPFYRPDALFPYAEEEGLLYSLEKLARERAFELSKDTITNQKLFINLNSQVIYDKEFNAGHTISVLKHYGIEPKNVVFEITERNAINDFKAFRNALNHYREQGFKIAIDDAGAGYSSLQSISELMPDYIKVDRSLISGVDHNEVKSNILEAFVTFAKKMNSQIIGEGIETEAELQRVMNLGIQFGQGFFLAKPDHPFPQINHYAKECIELANPNKNRKSVIVDVGDEIILVKNGSILKRQPARTLLHGDSFQEKHVSNSIQCYKN</sequence>
<dbReference type="EMBL" id="JBHUIK010000004">
    <property type="protein sequence ID" value="MFD2215429.1"/>
    <property type="molecule type" value="Genomic_DNA"/>
</dbReference>
<dbReference type="SUPFAM" id="SSF141868">
    <property type="entry name" value="EAL domain-like"/>
    <property type="match status" value="1"/>
</dbReference>
<evidence type="ECO:0000313" key="2">
    <source>
        <dbReference type="EMBL" id="MFD2215429.1"/>
    </source>
</evidence>
<evidence type="ECO:0000259" key="1">
    <source>
        <dbReference type="PROSITE" id="PS50883"/>
    </source>
</evidence>
<evidence type="ECO:0000313" key="3">
    <source>
        <dbReference type="Proteomes" id="UP001597318"/>
    </source>
</evidence>
<protein>
    <submittedName>
        <fullName evidence="2">EAL domain-containing protein</fullName>
    </submittedName>
</protein>